<reference evidence="1 2" key="1">
    <citation type="submission" date="2020-02" db="EMBL/GenBank/DDBJ databases">
        <authorList>
            <person name="Ferguson B K."/>
        </authorList>
    </citation>
    <scope>NUCLEOTIDE SEQUENCE [LARGE SCALE GENOMIC DNA]</scope>
</reference>
<proteinExistence type="predicted"/>
<name>A0A6H5H4I6_9HEMI</name>
<protein>
    <submittedName>
        <fullName evidence="1">Uncharacterized protein</fullName>
    </submittedName>
</protein>
<evidence type="ECO:0000313" key="1">
    <source>
        <dbReference type="EMBL" id="CAB0010977.1"/>
    </source>
</evidence>
<keyword evidence="2" id="KW-1185">Reference proteome</keyword>
<dbReference type="Proteomes" id="UP000479000">
    <property type="component" value="Unassembled WGS sequence"/>
</dbReference>
<evidence type="ECO:0000313" key="2">
    <source>
        <dbReference type="Proteomes" id="UP000479000"/>
    </source>
</evidence>
<dbReference type="EMBL" id="CADCXU010023524">
    <property type="protein sequence ID" value="CAB0010977.1"/>
    <property type="molecule type" value="Genomic_DNA"/>
</dbReference>
<accession>A0A6H5H4I6</accession>
<dbReference type="AlphaFoldDB" id="A0A6H5H4I6"/>
<organism evidence="1 2">
    <name type="scientific">Nesidiocoris tenuis</name>
    <dbReference type="NCBI Taxonomy" id="355587"/>
    <lineage>
        <taxon>Eukaryota</taxon>
        <taxon>Metazoa</taxon>
        <taxon>Ecdysozoa</taxon>
        <taxon>Arthropoda</taxon>
        <taxon>Hexapoda</taxon>
        <taxon>Insecta</taxon>
        <taxon>Pterygota</taxon>
        <taxon>Neoptera</taxon>
        <taxon>Paraneoptera</taxon>
        <taxon>Hemiptera</taxon>
        <taxon>Heteroptera</taxon>
        <taxon>Panheteroptera</taxon>
        <taxon>Cimicomorpha</taxon>
        <taxon>Miridae</taxon>
        <taxon>Dicyphina</taxon>
        <taxon>Nesidiocoris</taxon>
    </lineage>
</organism>
<sequence length="236" mass="27419">MSRNALSKFQKSPKIRIRQVIVIPKVFTYSARTLPREIRTRTDNPVCLVRLSWPWKPPLFKKAFRSFPRCNGWELRTAAISAIRILEADSQRRVVTMADRSLMAKMSVTFDSNVHTSNCERRCERIYHPHIIKDDLYTVRVTMRIACGAIPMLNAAVNCFQDIDSECESRGRKPKKDRDHCDAECAKTERFARSRACKEFLHRRLLYSVVIIELISNSSPPGLKKNDWLFPRNCCT</sequence>
<gene>
    <name evidence="1" type="ORF">NTEN_LOCUS15970</name>
</gene>